<evidence type="ECO:0000256" key="5">
    <source>
        <dbReference type="ARBA" id="ARBA00018512"/>
    </source>
</evidence>
<gene>
    <name evidence="16" type="ORF">DL89DRAFT_269813</name>
</gene>
<keyword evidence="9" id="KW-0256">Endoplasmic reticulum</keyword>
<evidence type="ECO:0000256" key="11">
    <source>
        <dbReference type="ARBA" id="ARBA00023136"/>
    </source>
</evidence>
<keyword evidence="6" id="KW-0328">Glycosyltransferase</keyword>
<evidence type="ECO:0000256" key="7">
    <source>
        <dbReference type="ARBA" id="ARBA00022679"/>
    </source>
</evidence>
<evidence type="ECO:0000256" key="14">
    <source>
        <dbReference type="ARBA" id="ARBA00048064"/>
    </source>
</evidence>
<comment type="similarity">
    <text evidence="3">Belongs to the ALG10 glucosyltransferase family.</text>
</comment>
<evidence type="ECO:0000256" key="2">
    <source>
        <dbReference type="ARBA" id="ARBA00004922"/>
    </source>
</evidence>
<evidence type="ECO:0000313" key="16">
    <source>
        <dbReference type="EMBL" id="ORX66770.1"/>
    </source>
</evidence>
<dbReference type="AlphaFoldDB" id="A0A1Y1VZT2"/>
<dbReference type="PANTHER" id="PTHR12989">
    <property type="entry name" value="ALPHA-1,2-GLUCOSYLTRANSFERASE ALG10"/>
    <property type="match status" value="1"/>
</dbReference>
<dbReference type="GO" id="GO:0006488">
    <property type="term" value="P:dolichol-linked oligosaccharide biosynthetic process"/>
    <property type="evidence" value="ECO:0007669"/>
    <property type="project" value="InterPro"/>
</dbReference>
<evidence type="ECO:0000256" key="6">
    <source>
        <dbReference type="ARBA" id="ARBA00022676"/>
    </source>
</evidence>
<accession>A0A1Y1VZT2</accession>
<feature type="transmembrane region" description="Helical" evidence="15">
    <location>
        <begin position="65"/>
        <end position="87"/>
    </location>
</feature>
<evidence type="ECO:0000256" key="1">
    <source>
        <dbReference type="ARBA" id="ARBA00004477"/>
    </source>
</evidence>
<name>A0A1Y1VZT2_9FUNG</name>
<dbReference type="Pfam" id="PF04922">
    <property type="entry name" value="DIE2_ALG10"/>
    <property type="match status" value="1"/>
</dbReference>
<proteinExistence type="inferred from homology"/>
<dbReference type="InterPro" id="IPR016900">
    <property type="entry name" value="Alg10"/>
</dbReference>
<dbReference type="STRING" id="61395.A0A1Y1VZT2"/>
<dbReference type="PANTHER" id="PTHR12989:SF10">
    <property type="entry name" value="DOL-P-GLC:GLC(2)MAN(9)GLCNAC(2)-PP-DOL ALPHA-1,2-GLUCOSYLTRANSFERASE-RELATED"/>
    <property type="match status" value="1"/>
</dbReference>
<comment type="catalytic activity">
    <reaction evidence="14">
        <text>an alpha-D-Glc-(1-&gt;3)-alpha-D-Glc-(1-&gt;3)-alpha-D-Man-(1-&gt;2)-alpha-D-Man-(1-&gt;2)-alpha-D-Man-(1-&gt;3)-[alpha-D-Man-(1-&gt;2)-alpha-D-Man-(1-&gt;3)-[alpha-D-Man-(1-&gt;2)-alpha-D-Man-(1-&gt;6)]-alpha-D-Man-(1-&gt;6)]-beta-D-Man-(1-&gt;4)-beta-D-GlcNAc-(1-&gt;4)-alpha-D-GlcNAc-diphospho-di-trans,poly-cis-dolichol + a di-trans,poly-cis-dolichyl beta-D-glucosyl phosphate = a alpha-D-Glc-(1-&gt;2)-alpha-D-Glc-(1-&gt;3)-alpha-D-Glc-(1-&gt;3)-alpha-D-Man-(1-&gt;2)-alpha-D-Man-(1-&gt;2)-alpha-D-Man-(1-&gt;3)-[alpha-D-Man-(1-&gt;2)-alpha-D-Man-(1-&gt;3)-[alpha-D-Man-(1-&gt;2)-alpha-D-Man-(1-&gt;6)]-alpha-D-Man-(1-&gt;6)]-beta-D-Man-(1-&gt;4)-beta-D-GlcNAc-(1-&gt;4)-alpha-D-GlcNAc-diphospho-di-trans,poly-cis-dolichol + a di-trans,poly-cis-dolichyl phosphate + H(+)</text>
        <dbReference type="Rhea" id="RHEA:29543"/>
        <dbReference type="Rhea" id="RHEA-COMP:19498"/>
        <dbReference type="Rhea" id="RHEA-COMP:19502"/>
        <dbReference type="Rhea" id="RHEA-COMP:19512"/>
        <dbReference type="Rhea" id="RHEA-COMP:19522"/>
        <dbReference type="ChEBI" id="CHEBI:15378"/>
        <dbReference type="ChEBI" id="CHEBI:57525"/>
        <dbReference type="ChEBI" id="CHEBI:57683"/>
        <dbReference type="ChEBI" id="CHEBI:132522"/>
        <dbReference type="ChEBI" id="CHEBI:132523"/>
        <dbReference type="EC" id="2.4.1.256"/>
    </reaction>
    <physiologicalReaction direction="left-to-right" evidence="14">
        <dbReference type="Rhea" id="RHEA:29544"/>
    </physiologicalReaction>
</comment>
<evidence type="ECO:0000256" key="8">
    <source>
        <dbReference type="ARBA" id="ARBA00022692"/>
    </source>
</evidence>
<reference evidence="16 17" key="1">
    <citation type="submission" date="2016-07" db="EMBL/GenBank/DDBJ databases">
        <title>Pervasive Adenine N6-methylation of Active Genes in Fungi.</title>
        <authorList>
            <consortium name="DOE Joint Genome Institute"/>
            <person name="Mondo S.J."/>
            <person name="Dannebaum R.O."/>
            <person name="Kuo R.C."/>
            <person name="Labutti K."/>
            <person name="Haridas S."/>
            <person name="Kuo A."/>
            <person name="Salamov A."/>
            <person name="Ahrendt S.R."/>
            <person name="Lipzen A."/>
            <person name="Sullivan W."/>
            <person name="Andreopoulos W.B."/>
            <person name="Clum A."/>
            <person name="Lindquist E."/>
            <person name="Daum C."/>
            <person name="Ramamoorthy G.K."/>
            <person name="Gryganskyi A."/>
            <person name="Culley D."/>
            <person name="Magnuson J.K."/>
            <person name="James T.Y."/>
            <person name="O'Malley M.A."/>
            <person name="Stajich J.E."/>
            <person name="Spatafora J.W."/>
            <person name="Visel A."/>
            <person name="Grigoriev I.V."/>
        </authorList>
    </citation>
    <scope>NUCLEOTIDE SEQUENCE [LARGE SCALE GENOMIC DNA]</scope>
    <source>
        <strain evidence="16 17">ATCC 12442</strain>
    </source>
</reference>
<dbReference type="GO" id="GO:0005789">
    <property type="term" value="C:endoplasmic reticulum membrane"/>
    <property type="evidence" value="ECO:0007669"/>
    <property type="project" value="UniProtKB-SubCell"/>
</dbReference>
<comment type="subcellular location">
    <subcellularLocation>
        <location evidence="1">Endoplasmic reticulum membrane</location>
        <topology evidence="1">Multi-pass membrane protein</topology>
    </subcellularLocation>
</comment>
<dbReference type="OrthoDB" id="4769at2759"/>
<dbReference type="Proteomes" id="UP000193922">
    <property type="component" value="Unassembled WGS sequence"/>
</dbReference>
<evidence type="ECO:0000313" key="17">
    <source>
        <dbReference type="Proteomes" id="UP000193922"/>
    </source>
</evidence>
<keyword evidence="7" id="KW-0808">Transferase</keyword>
<dbReference type="EMBL" id="MCFD01000014">
    <property type="protein sequence ID" value="ORX66770.1"/>
    <property type="molecule type" value="Genomic_DNA"/>
</dbReference>
<keyword evidence="8 15" id="KW-0812">Transmembrane</keyword>
<feature type="transmembrane region" description="Helical" evidence="15">
    <location>
        <begin position="107"/>
        <end position="125"/>
    </location>
</feature>
<organism evidence="16 17">
    <name type="scientific">Linderina pennispora</name>
    <dbReference type="NCBI Taxonomy" id="61395"/>
    <lineage>
        <taxon>Eukaryota</taxon>
        <taxon>Fungi</taxon>
        <taxon>Fungi incertae sedis</taxon>
        <taxon>Zoopagomycota</taxon>
        <taxon>Kickxellomycotina</taxon>
        <taxon>Kickxellomycetes</taxon>
        <taxon>Kickxellales</taxon>
        <taxon>Kickxellaceae</taxon>
        <taxon>Linderina</taxon>
    </lineage>
</organism>
<protein>
    <recommendedName>
        <fullName evidence="5">Dol-P-Glc:Glc(2)Man(9)GlcNAc(2)-PP-Dol alpha-1,2-glucosyltransferase</fullName>
        <ecNumber evidence="4">2.4.1.256</ecNumber>
    </recommendedName>
    <alternativeName>
        <fullName evidence="12">Asparagine-linked glycosylation protein 10</fullName>
    </alternativeName>
</protein>
<sequence length="143" mass="17130">MVVIVDRFTIEHPFLLSDNRHYPFYVWKNVYRRHWAVRYALTPLYAYAMWAMYQCAKRRQSTLWLLALAACTMAVLVPSPLLEFRYFTVPYFFFRLNCSPPGTRGTVLELAWFAAINALTVWVFLNKPFTWDSEPGRLQRFMW</sequence>
<keyword evidence="11 15" id="KW-0472">Membrane</keyword>
<comment type="caution">
    <text evidence="16">The sequence shown here is derived from an EMBL/GenBank/DDBJ whole genome shotgun (WGS) entry which is preliminary data.</text>
</comment>
<evidence type="ECO:0000256" key="12">
    <source>
        <dbReference type="ARBA" id="ARBA00032069"/>
    </source>
</evidence>
<keyword evidence="17" id="KW-1185">Reference proteome</keyword>
<dbReference type="RefSeq" id="XP_040740729.1">
    <property type="nucleotide sequence ID" value="XM_040888437.1"/>
</dbReference>
<evidence type="ECO:0000256" key="9">
    <source>
        <dbReference type="ARBA" id="ARBA00022824"/>
    </source>
</evidence>
<comment type="pathway">
    <text evidence="2">Protein modification; protein glycosylation.</text>
</comment>
<dbReference type="EC" id="2.4.1.256" evidence="4"/>
<evidence type="ECO:0000256" key="4">
    <source>
        <dbReference type="ARBA" id="ARBA00011967"/>
    </source>
</evidence>
<evidence type="ECO:0000256" key="10">
    <source>
        <dbReference type="ARBA" id="ARBA00022989"/>
    </source>
</evidence>
<evidence type="ECO:0000256" key="3">
    <source>
        <dbReference type="ARBA" id="ARBA00010600"/>
    </source>
</evidence>
<dbReference type="GeneID" id="63805085"/>
<evidence type="ECO:0000256" key="13">
    <source>
        <dbReference type="ARBA" id="ARBA00044727"/>
    </source>
</evidence>
<dbReference type="GO" id="GO:0106073">
    <property type="term" value="F:dolichyl pyrophosphate Glc2Man9GlcNAc2 alpha-1,2-glucosyltransferase activity"/>
    <property type="evidence" value="ECO:0007669"/>
    <property type="project" value="UniProtKB-EC"/>
</dbReference>
<comment type="function">
    <text evidence="13">Dol-P-Glc:Glc(2)Man(9)GlcNAc(2)-PP-Dol alpha-1,2-glucosyltransferase that operates in the biosynthetic pathway of dolichol-linked oligosaccharides, the glycan precursors employed in protein asparagine (N)-glycosylation. The assembly of dolichol-linked oligosaccharides begins on the cytosolic side of the endoplasmic reticulum membrane and finishes in its lumen. The sequential addition of sugars to dolichol pyrophosphate produces dolichol-linked oligosaccharides containing fourteen sugars, including two GlcNAcs, nine mannoses and three glucoses. Once assembled, the oligosaccharide is transferred from the lipid to nascent proteins by oligosaccharyltransferases. In the lumen of the endoplasmic reticulum, adds the third and last glucose residue from dolichyl phosphate glucose (Dol-P-Glc) onto the lipid-linked oligosaccharide intermediate Glc(2)Man(9)GlcNAc(2)-PP-Dol to produce Glc(3)Man(9)GlcNAc(2)-PP-Dol.</text>
</comment>
<keyword evidence="10 15" id="KW-1133">Transmembrane helix</keyword>
<evidence type="ECO:0000256" key="15">
    <source>
        <dbReference type="SAM" id="Phobius"/>
    </source>
</evidence>